<dbReference type="GO" id="GO:0016878">
    <property type="term" value="F:acid-thiol ligase activity"/>
    <property type="evidence" value="ECO:0007669"/>
    <property type="project" value="UniProtKB-ARBA"/>
</dbReference>
<name>A0A7I7Y2R7_9MYCO</name>
<proteinExistence type="predicted"/>
<organism evidence="1 2">
    <name type="scientific">Mycolicibacterium confluentis</name>
    <dbReference type="NCBI Taxonomy" id="28047"/>
    <lineage>
        <taxon>Bacteria</taxon>
        <taxon>Bacillati</taxon>
        <taxon>Actinomycetota</taxon>
        <taxon>Actinomycetes</taxon>
        <taxon>Mycobacteriales</taxon>
        <taxon>Mycobacteriaceae</taxon>
        <taxon>Mycolicibacterium</taxon>
    </lineage>
</organism>
<dbReference type="Pfam" id="PF13193">
    <property type="entry name" value="AMP-binding_C"/>
    <property type="match status" value="1"/>
</dbReference>
<reference evidence="1" key="1">
    <citation type="journal article" date="2019" name="Emerg. Microbes Infect.">
        <title>Comprehensive subspecies identification of 175 nontuberculous mycobacteria species based on 7547 genomic profiles.</title>
        <authorList>
            <person name="Matsumoto Y."/>
            <person name="Kinjo T."/>
            <person name="Motooka D."/>
            <person name="Nabeya D."/>
            <person name="Jung N."/>
            <person name="Uechi K."/>
            <person name="Horii T."/>
            <person name="Iida T."/>
            <person name="Fujita J."/>
            <person name="Nakamura S."/>
        </authorList>
    </citation>
    <scope>NUCLEOTIDE SEQUENCE [LARGE SCALE GENOMIC DNA]</scope>
    <source>
        <strain evidence="1">JCM 13671</strain>
    </source>
</reference>
<accession>A0A7I7Y2R7</accession>
<dbReference type="InterPro" id="IPR025110">
    <property type="entry name" value="AMP-bd_C"/>
</dbReference>
<dbReference type="InterPro" id="IPR042099">
    <property type="entry name" value="ANL_N_sf"/>
</dbReference>
<dbReference type="OrthoDB" id="9803968at2"/>
<dbReference type="CDD" id="cd04433">
    <property type="entry name" value="AFD_class_I"/>
    <property type="match status" value="1"/>
</dbReference>
<sequence>MNRTEPASTFPRLFAEVVAARADHAALIHAGETQTYRDLDQRCARMARAFLASGAGKGTRIAILAPDSALLLTAFYAALRIGALVTPISTLTTPTELAHIVRTSDAQILIGLRRFLSRDFGRNIEAALPGLDSANPAALRLPAAPYLRSVWLDDCAGLPWARSIEDLLVRADGPDAPDTTLLAAVEDEVVPGDDAFVVYTSGSTAAPKAVVHGQWAVARQPPVLATYFDVQPEDRTLSLLPAFWMGGISAALQVLSTGSTLVYPTSPDVDVVLDTIEAHGITNIVIWHMLARLQAAAKARGSNLENIKITTGPTRDENGESIPRHLQTRMLGMSESFAPHSAEPVTRRLPESKAGAAGRAVNGIERRVVDPETGLEVAPGEVGELHLRGGALMTGLYKVPRDEVFTTDGFFPTKDLVRIDADGYAFFVGRISDMIKTNSANVSRLEVEAALNALPEVELALVTGLPDAEIGELVAAAVVPAAGHAPSEADLRSALRQTLSSFKVPRRIVFVTHDDIPRTPTGKVRLFELTEMVAAHVSPEPTAHCMDTAIGAG</sequence>
<evidence type="ECO:0000313" key="2">
    <source>
        <dbReference type="Proteomes" id="UP000466931"/>
    </source>
</evidence>
<dbReference type="RefSeq" id="WP_085149844.1">
    <property type="nucleotide sequence ID" value="NZ_AP022612.1"/>
</dbReference>
<dbReference type="InterPro" id="IPR045851">
    <property type="entry name" value="AMP-bd_C_sf"/>
</dbReference>
<dbReference type="Gene3D" id="3.40.50.12780">
    <property type="entry name" value="N-terminal domain of ligase-like"/>
    <property type="match status" value="1"/>
</dbReference>
<dbReference type="Gene3D" id="3.30.300.30">
    <property type="match status" value="1"/>
</dbReference>
<reference evidence="1" key="2">
    <citation type="submission" date="2020-02" db="EMBL/GenBank/DDBJ databases">
        <authorList>
            <person name="Matsumoto Y."/>
            <person name="Motooka D."/>
            <person name="Nakamura S."/>
        </authorList>
    </citation>
    <scope>NUCLEOTIDE SEQUENCE</scope>
    <source>
        <strain evidence="1">JCM 13671</strain>
    </source>
</reference>
<dbReference type="SUPFAM" id="SSF56801">
    <property type="entry name" value="Acetyl-CoA synthetase-like"/>
    <property type="match status" value="1"/>
</dbReference>
<dbReference type="PANTHER" id="PTHR43767">
    <property type="entry name" value="LONG-CHAIN-FATTY-ACID--COA LIGASE"/>
    <property type="match status" value="1"/>
</dbReference>
<dbReference type="EMBL" id="AP022612">
    <property type="protein sequence ID" value="BBZ35322.1"/>
    <property type="molecule type" value="Genomic_DNA"/>
</dbReference>
<gene>
    <name evidence="1" type="ORF">MCNF_39270</name>
</gene>
<dbReference type="Pfam" id="PF00501">
    <property type="entry name" value="AMP-binding"/>
    <property type="match status" value="1"/>
</dbReference>
<dbReference type="InterPro" id="IPR000873">
    <property type="entry name" value="AMP-dep_synth/lig_dom"/>
</dbReference>
<dbReference type="AlphaFoldDB" id="A0A7I7Y2R7"/>
<dbReference type="Proteomes" id="UP000466931">
    <property type="component" value="Chromosome"/>
</dbReference>
<protein>
    <submittedName>
        <fullName evidence="1">AMP-dependent synthetase</fullName>
    </submittedName>
</protein>
<dbReference type="PANTHER" id="PTHR43767:SF1">
    <property type="entry name" value="NONRIBOSOMAL PEPTIDE SYNTHASE PES1 (EUROFUNG)-RELATED"/>
    <property type="match status" value="1"/>
</dbReference>
<keyword evidence="2" id="KW-1185">Reference proteome</keyword>
<evidence type="ECO:0000313" key="1">
    <source>
        <dbReference type="EMBL" id="BBZ35322.1"/>
    </source>
</evidence>
<dbReference type="InterPro" id="IPR050237">
    <property type="entry name" value="ATP-dep_AMP-bd_enzyme"/>
</dbReference>